<feature type="transmembrane region" description="Helical" evidence="7">
    <location>
        <begin position="70"/>
        <end position="93"/>
    </location>
</feature>
<evidence type="ECO:0000256" key="6">
    <source>
        <dbReference type="ARBA" id="ARBA00023136"/>
    </source>
</evidence>
<keyword evidence="3" id="KW-1003">Cell membrane</keyword>
<evidence type="ECO:0000256" key="7">
    <source>
        <dbReference type="SAM" id="Phobius"/>
    </source>
</evidence>
<evidence type="ECO:0000313" key="9">
    <source>
        <dbReference type="Proteomes" id="UP000658127"/>
    </source>
</evidence>
<dbReference type="PANTHER" id="PTHR33452:SF1">
    <property type="entry name" value="INNER MEMBRANE PROTEIN YPHA-RELATED"/>
    <property type="match status" value="1"/>
</dbReference>
<evidence type="ECO:0000256" key="4">
    <source>
        <dbReference type="ARBA" id="ARBA00022692"/>
    </source>
</evidence>
<comment type="caution">
    <text evidence="8">The sequence shown here is derived from an EMBL/GenBank/DDBJ whole genome shotgun (WGS) entry which is preliminary data.</text>
</comment>
<keyword evidence="6 7" id="KW-0472">Membrane</keyword>
<keyword evidence="5 7" id="KW-1133">Transmembrane helix</keyword>
<evidence type="ECO:0000256" key="5">
    <source>
        <dbReference type="ARBA" id="ARBA00022989"/>
    </source>
</evidence>
<accession>A0ABQ2KC16</accession>
<reference evidence="9" key="1">
    <citation type="journal article" date="2019" name="Int. J. Syst. Evol. Microbiol.">
        <title>The Global Catalogue of Microorganisms (GCM) 10K type strain sequencing project: providing services to taxonomists for standard genome sequencing and annotation.</title>
        <authorList>
            <consortium name="The Broad Institute Genomics Platform"/>
            <consortium name="The Broad Institute Genome Sequencing Center for Infectious Disease"/>
            <person name="Wu L."/>
            <person name="Ma J."/>
        </authorList>
    </citation>
    <scope>NUCLEOTIDE SEQUENCE [LARGE SCALE GENOMIC DNA]</scope>
    <source>
        <strain evidence="9">CGMCC 4.7329</strain>
    </source>
</reference>
<dbReference type="EMBL" id="BMNE01000002">
    <property type="protein sequence ID" value="GGN77767.1"/>
    <property type="molecule type" value="Genomic_DNA"/>
</dbReference>
<dbReference type="InterPro" id="IPR032808">
    <property type="entry name" value="DoxX"/>
</dbReference>
<feature type="transmembrane region" description="Helical" evidence="7">
    <location>
        <begin position="144"/>
        <end position="164"/>
    </location>
</feature>
<dbReference type="RefSeq" id="WP_189027109.1">
    <property type="nucleotide sequence ID" value="NZ_BMNE01000002.1"/>
</dbReference>
<dbReference type="PANTHER" id="PTHR33452">
    <property type="entry name" value="OXIDOREDUCTASE CATD-RELATED"/>
    <property type="match status" value="1"/>
</dbReference>
<protein>
    <recommendedName>
        <fullName evidence="10">DoxX family protein</fullName>
    </recommendedName>
</protein>
<evidence type="ECO:0000313" key="8">
    <source>
        <dbReference type="EMBL" id="GGN77767.1"/>
    </source>
</evidence>
<keyword evidence="9" id="KW-1185">Reference proteome</keyword>
<feature type="transmembrane region" description="Helical" evidence="7">
    <location>
        <begin position="113"/>
        <end position="132"/>
    </location>
</feature>
<evidence type="ECO:0000256" key="1">
    <source>
        <dbReference type="ARBA" id="ARBA00004651"/>
    </source>
</evidence>
<gene>
    <name evidence="8" type="ORF">GCM10011610_24590</name>
</gene>
<keyword evidence="4 7" id="KW-0812">Transmembrane</keyword>
<name>A0ABQ2KC16_9NOCA</name>
<evidence type="ECO:0008006" key="10">
    <source>
        <dbReference type="Google" id="ProtNLM"/>
    </source>
</evidence>
<comment type="subcellular location">
    <subcellularLocation>
        <location evidence="1">Cell membrane</location>
        <topology evidence="1">Multi-pass membrane protein</topology>
    </subcellularLocation>
</comment>
<comment type="similarity">
    <text evidence="2">Belongs to the DoxX family.</text>
</comment>
<proteinExistence type="inferred from homology"/>
<evidence type="ECO:0000256" key="3">
    <source>
        <dbReference type="ARBA" id="ARBA00022475"/>
    </source>
</evidence>
<dbReference type="InterPro" id="IPR051907">
    <property type="entry name" value="DoxX-like_oxidoreductase"/>
</dbReference>
<dbReference type="Proteomes" id="UP000658127">
    <property type="component" value="Unassembled WGS sequence"/>
</dbReference>
<dbReference type="Pfam" id="PF07681">
    <property type="entry name" value="DoxX"/>
    <property type="match status" value="1"/>
</dbReference>
<sequence>MTTTTTTTPTDAGLLVLRLGVGATMAAHGTQKLFGWFDGAGLSGTEKFVAASGYPMAESFAVVLALSETLGGVGLILGLFTPLAAAAILGTMLNAMSVKWGSFFAPKGVEYEVILAVAATSLALTGAGGFALDRFVPGLRNYKLSYGLAAIALALITAGIVLLIRN</sequence>
<organism evidence="8 9">
    <name type="scientific">Nocardia rhizosphaerihabitans</name>
    <dbReference type="NCBI Taxonomy" id="1691570"/>
    <lineage>
        <taxon>Bacteria</taxon>
        <taxon>Bacillati</taxon>
        <taxon>Actinomycetota</taxon>
        <taxon>Actinomycetes</taxon>
        <taxon>Mycobacteriales</taxon>
        <taxon>Nocardiaceae</taxon>
        <taxon>Nocardia</taxon>
    </lineage>
</organism>
<evidence type="ECO:0000256" key="2">
    <source>
        <dbReference type="ARBA" id="ARBA00006679"/>
    </source>
</evidence>